<feature type="domain" description="Tc1-like transposase DDE" evidence="2">
    <location>
        <begin position="160"/>
        <end position="298"/>
    </location>
</feature>
<comment type="subcellular location">
    <subcellularLocation>
        <location evidence="1">Nucleus</location>
    </subcellularLocation>
</comment>
<dbReference type="NCBIfam" id="NF033545">
    <property type="entry name" value="transpos_IS630"/>
    <property type="match status" value="1"/>
</dbReference>
<evidence type="ECO:0000259" key="2">
    <source>
        <dbReference type="Pfam" id="PF13358"/>
    </source>
</evidence>
<dbReference type="EMBL" id="JAACXV010000518">
    <property type="protein sequence ID" value="KAF7277669.1"/>
    <property type="molecule type" value="Genomic_DNA"/>
</dbReference>
<dbReference type="AlphaFoldDB" id="A0A834IDG5"/>
<organism evidence="3 4">
    <name type="scientific">Rhynchophorus ferrugineus</name>
    <name type="common">Red palm weevil</name>
    <name type="synonym">Curculio ferrugineus</name>
    <dbReference type="NCBI Taxonomy" id="354439"/>
    <lineage>
        <taxon>Eukaryota</taxon>
        <taxon>Metazoa</taxon>
        <taxon>Ecdysozoa</taxon>
        <taxon>Arthropoda</taxon>
        <taxon>Hexapoda</taxon>
        <taxon>Insecta</taxon>
        <taxon>Pterygota</taxon>
        <taxon>Neoptera</taxon>
        <taxon>Endopterygota</taxon>
        <taxon>Coleoptera</taxon>
        <taxon>Polyphaga</taxon>
        <taxon>Cucujiformia</taxon>
        <taxon>Curculionidae</taxon>
        <taxon>Dryophthorinae</taxon>
        <taxon>Rhynchophorus</taxon>
    </lineage>
</organism>
<dbReference type="InterPro" id="IPR047655">
    <property type="entry name" value="Transpos_IS630-like"/>
</dbReference>
<dbReference type="InterPro" id="IPR009057">
    <property type="entry name" value="Homeodomain-like_sf"/>
</dbReference>
<dbReference type="GO" id="GO:0005634">
    <property type="term" value="C:nucleus"/>
    <property type="evidence" value="ECO:0007669"/>
    <property type="project" value="UniProtKB-SubCell"/>
</dbReference>
<gene>
    <name evidence="3" type="ORF">GWI33_000883</name>
</gene>
<keyword evidence="4" id="KW-1185">Reference proteome</keyword>
<comment type="caution">
    <text evidence="3">The sequence shown here is derived from an EMBL/GenBank/DDBJ whole genome shotgun (WGS) entry which is preliminary data.</text>
</comment>
<dbReference type="InterPro" id="IPR036397">
    <property type="entry name" value="RNaseH_sf"/>
</dbReference>
<dbReference type="Proteomes" id="UP000625711">
    <property type="component" value="Unassembled WGS sequence"/>
</dbReference>
<protein>
    <recommendedName>
        <fullName evidence="2">Tc1-like transposase DDE domain-containing protein</fullName>
    </recommendedName>
</protein>
<dbReference type="InterPro" id="IPR038717">
    <property type="entry name" value="Tc1-like_DDE_dom"/>
</dbReference>
<dbReference type="SUPFAM" id="SSF46689">
    <property type="entry name" value="Homeodomain-like"/>
    <property type="match status" value="1"/>
</dbReference>
<dbReference type="Pfam" id="PF13358">
    <property type="entry name" value="DDE_3"/>
    <property type="match status" value="1"/>
</dbReference>
<dbReference type="OrthoDB" id="8060176at2759"/>
<sequence length="328" mass="37219">MGKALALRGDYSSDMLRSLARASDDADCTRRLLALSIIYDGGTRTEAARFGGVGLQIIRDWVMRFNARGPDGLLNGKSPGRKPLLNDGQRQTLAALVDNGPKPWVDGIVRWRLCDLVRWVEEEFGIVTSRQTLGRELRSMGYPALAEIRECQAKGKEIELWFQDEARVGQKTKLTRRWALRGTRPSAPQDQRTRSAYIFGAICPKHGKGAALVMPFCDTHAMNEHLAEISRHVARNAHAVLILDQAGWHMTNKLNVPDNISLIALPPKSPELNPMENIWQFMRENWLSNRIFKTYDDIVDVCCHAWRKLIAQPWTIISIGLRDWAHRF</sequence>
<dbReference type="Gene3D" id="3.30.420.10">
    <property type="entry name" value="Ribonuclease H-like superfamily/Ribonuclease H"/>
    <property type="match status" value="1"/>
</dbReference>
<accession>A0A834IDG5</accession>
<name>A0A834IDG5_RHYFE</name>
<evidence type="ECO:0000313" key="4">
    <source>
        <dbReference type="Proteomes" id="UP000625711"/>
    </source>
</evidence>
<evidence type="ECO:0000256" key="1">
    <source>
        <dbReference type="ARBA" id="ARBA00004123"/>
    </source>
</evidence>
<dbReference type="GO" id="GO:0003676">
    <property type="term" value="F:nucleic acid binding"/>
    <property type="evidence" value="ECO:0007669"/>
    <property type="project" value="InterPro"/>
</dbReference>
<dbReference type="Pfam" id="PF13565">
    <property type="entry name" value="HTH_32"/>
    <property type="match status" value="1"/>
</dbReference>
<proteinExistence type="predicted"/>
<evidence type="ECO:0000313" key="3">
    <source>
        <dbReference type="EMBL" id="KAF7277669.1"/>
    </source>
</evidence>
<reference evidence="3" key="1">
    <citation type="submission" date="2020-08" db="EMBL/GenBank/DDBJ databases">
        <title>Genome sequencing and assembly of the red palm weevil Rhynchophorus ferrugineus.</title>
        <authorList>
            <person name="Dias G.B."/>
            <person name="Bergman C.M."/>
            <person name="Manee M."/>
        </authorList>
    </citation>
    <scope>NUCLEOTIDE SEQUENCE</scope>
    <source>
        <strain evidence="3">AA-2017</strain>
        <tissue evidence="3">Whole larva</tissue>
    </source>
</reference>